<protein>
    <submittedName>
        <fullName evidence="1">Uncharacterized protein</fullName>
    </submittedName>
</protein>
<evidence type="ECO:0000313" key="1">
    <source>
        <dbReference type="EMBL" id="OAD51924.1"/>
    </source>
</evidence>
<dbReference type="AlphaFoldDB" id="A0A310SAM2"/>
<reference evidence="1 2" key="1">
    <citation type="submission" date="2015-07" db="EMBL/GenBank/DDBJ databases">
        <title>The genome of Eufriesea mexicana.</title>
        <authorList>
            <person name="Pan H."/>
            <person name="Kapheim K."/>
        </authorList>
    </citation>
    <scope>NUCLEOTIDE SEQUENCE [LARGE SCALE GENOMIC DNA]</scope>
    <source>
        <strain evidence="1">0111107269</strain>
        <tissue evidence="1">Whole body</tissue>
    </source>
</reference>
<accession>A0A310SAM2</accession>
<gene>
    <name evidence="1" type="ORF">WN48_03839</name>
</gene>
<dbReference type="EMBL" id="KQ780658">
    <property type="protein sequence ID" value="OAD51924.1"/>
    <property type="molecule type" value="Genomic_DNA"/>
</dbReference>
<dbReference type="Proteomes" id="UP000250275">
    <property type="component" value="Unassembled WGS sequence"/>
</dbReference>
<proteinExistence type="predicted"/>
<evidence type="ECO:0000313" key="2">
    <source>
        <dbReference type="Proteomes" id="UP000250275"/>
    </source>
</evidence>
<sequence>MIKPATCRGYCKWPTLDCGITNLIDTEHACSCIIFHERLHDAEARFYVIEKEKKNAEKKDEKGRGEGIENKIPDRELKCSKTMQKRKKVRFRDYSYEKIKRDRFP</sequence>
<organism evidence="1 2">
    <name type="scientific">Eufriesea mexicana</name>
    <dbReference type="NCBI Taxonomy" id="516756"/>
    <lineage>
        <taxon>Eukaryota</taxon>
        <taxon>Metazoa</taxon>
        <taxon>Ecdysozoa</taxon>
        <taxon>Arthropoda</taxon>
        <taxon>Hexapoda</taxon>
        <taxon>Insecta</taxon>
        <taxon>Pterygota</taxon>
        <taxon>Neoptera</taxon>
        <taxon>Endopterygota</taxon>
        <taxon>Hymenoptera</taxon>
        <taxon>Apocrita</taxon>
        <taxon>Aculeata</taxon>
        <taxon>Apoidea</taxon>
        <taxon>Anthophila</taxon>
        <taxon>Apidae</taxon>
        <taxon>Eufriesea</taxon>
    </lineage>
</organism>
<keyword evidence="2" id="KW-1185">Reference proteome</keyword>
<name>A0A310SAM2_9HYME</name>